<sequence>MAGAVGGEDTFGAGGDAQLRQALVQLLAQAGQAKGWAIVEQVLRVATAYLAHCLGQLGGRAPTTTH</sequence>
<comment type="caution">
    <text evidence="1">The sequence shown here is derived from an EMBL/GenBank/DDBJ whole genome shotgun (WGS) entry which is preliminary data.</text>
</comment>
<dbReference type="Proteomes" id="UP000050437">
    <property type="component" value="Unassembled WGS sequence"/>
</dbReference>
<evidence type="ECO:0000313" key="1">
    <source>
        <dbReference type="EMBL" id="KPM65157.1"/>
    </source>
</evidence>
<protein>
    <submittedName>
        <fullName evidence="1">Uncharacterized protein</fullName>
    </submittedName>
</protein>
<name>A0A0P7CT59_PSEPU</name>
<reference evidence="1 2" key="1">
    <citation type="submission" date="2015-10" db="EMBL/GenBank/DDBJ databases">
        <title>Pseudomonas putida clinical strains.</title>
        <authorList>
            <person name="Molina L."/>
            <person name="Udaondo Z."/>
        </authorList>
    </citation>
    <scope>NUCLEOTIDE SEQUENCE [LARGE SCALE GENOMIC DNA]</scope>
    <source>
        <strain evidence="1 2">HB13667</strain>
    </source>
</reference>
<proteinExistence type="predicted"/>
<dbReference type="EMBL" id="LKKS01000072">
    <property type="protein sequence ID" value="KPM65157.1"/>
    <property type="molecule type" value="Genomic_DNA"/>
</dbReference>
<evidence type="ECO:0000313" key="2">
    <source>
        <dbReference type="Proteomes" id="UP000050437"/>
    </source>
</evidence>
<accession>A0A0P7CT59</accession>
<gene>
    <name evidence="1" type="ORF">HB13667_12150</name>
</gene>
<organism evidence="1 2">
    <name type="scientific">Pseudomonas putida</name>
    <name type="common">Arthrobacter siderocapsulatus</name>
    <dbReference type="NCBI Taxonomy" id="303"/>
    <lineage>
        <taxon>Bacteria</taxon>
        <taxon>Pseudomonadati</taxon>
        <taxon>Pseudomonadota</taxon>
        <taxon>Gammaproteobacteria</taxon>
        <taxon>Pseudomonadales</taxon>
        <taxon>Pseudomonadaceae</taxon>
        <taxon>Pseudomonas</taxon>
    </lineage>
</organism>
<dbReference type="AlphaFoldDB" id="A0A0P7CT59"/>